<sequence length="76" mass="8449">MSFDRCGRLMAGGACRAGAQADHRGGEQNSGKRLHLILLSVFEVIFLNCRHYPRFRYSVRTSNGTISGSFRTGSRL</sequence>
<proteinExistence type="predicted"/>
<dbReference type="AlphaFoldDB" id="A0A2P9AH08"/>
<organism evidence="1 2">
    <name type="scientific">Mesorhizobium delmotii</name>
    <dbReference type="NCBI Taxonomy" id="1631247"/>
    <lineage>
        <taxon>Bacteria</taxon>
        <taxon>Pseudomonadati</taxon>
        <taxon>Pseudomonadota</taxon>
        <taxon>Alphaproteobacteria</taxon>
        <taxon>Hyphomicrobiales</taxon>
        <taxon>Phyllobacteriaceae</taxon>
        <taxon>Mesorhizobium</taxon>
    </lineage>
</organism>
<gene>
    <name evidence="1" type="ORF">BQ8482_140051</name>
</gene>
<dbReference type="Proteomes" id="UP000245698">
    <property type="component" value="Unassembled WGS sequence"/>
</dbReference>
<keyword evidence="2" id="KW-1185">Reference proteome</keyword>
<evidence type="ECO:0000313" key="1">
    <source>
        <dbReference type="EMBL" id="SJM30404.1"/>
    </source>
</evidence>
<accession>A0A2P9AH08</accession>
<reference evidence="2" key="1">
    <citation type="submission" date="2016-12" db="EMBL/GenBank/DDBJ databases">
        <authorList>
            <person name="Brunel B."/>
        </authorList>
    </citation>
    <scope>NUCLEOTIDE SEQUENCE [LARGE SCALE GENOMIC DNA]</scope>
</reference>
<dbReference type="EMBL" id="FUIG01000020">
    <property type="protein sequence ID" value="SJM30404.1"/>
    <property type="molecule type" value="Genomic_DNA"/>
</dbReference>
<name>A0A2P9AH08_9HYPH</name>
<evidence type="ECO:0000313" key="2">
    <source>
        <dbReference type="Proteomes" id="UP000245698"/>
    </source>
</evidence>
<protein>
    <submittedName>
        <fullName evidence="1">Uncharacterized protein</fullName>
    </submittedName>
</protein>